<reference evidence="3" key="1">
    <citation type="journal article" date="2019" name="Int. J. Syst. Evol. Microbiol.">
        <title>The Global Catalogue of Microorganisms (GCM) 10K type strain sequencing project: providing services to taxonomists for standard genome sequencing and annotation.</title>
        <authorList>
            <consortium name="The Broad Institute Genomics Platform"/>
            <consortium name="The Broad Institute Genome Sequencing Center for Infectious Disease"/>
            <person name="Wu L."/>
            <person name="Ma J."/>
        </authorList>
    </citation>
    <scope>NUCLEOTIDE SEQUENCE [LARGE SCALE GENOMIC DNA]</scope>
    <source>
        <strain evidence="3">JCM 17805</strain>
    </source>
</reference>
<name>A0ABP8V626_9GAMM</name>
<dbReference type="Proteomes" id="UP001500604">
    <property type="component" value="Unassembled WGS sequence"/>
</dbReference>
<evidence type="ECO:0000313" key="3">
    <source>
        <dbReference type="Proteomes" id="UP001500604"/>
    </source>
</evidence>
<dbReference type="Gene3D" id="3.80.10.10">
    <property type="entry name" value="Ribonuclease Inhibitor"/>
    <property type="match status" value="1"/>
</dbReference>
<feature type="compositionally biased region" description="Polar residues" evidence="1">
    <location>
        <begin position="237"/>
        <end position="249"/>
    </location>
</feature>
<gene>
    <name evidence="2" type="ORF">GCM10023116_26700</name>
</gene>
<proteinExistence type="predicted"/>
<dbReference type="SUPFAM" id="SSF52075">
    <property type="entry name" value="Outer arm dynein light chain 1"/>
    <property type="match status" value="1"/>
</dbReference>
<dbReference type="RefSeq" id="WP_345196551.1">
    <property type="nucleotide sequence ID" value="NZ_BAABFL010000391.1"/>
</dbReference>
<feature type="compositionally biased region" description="Basic and acidic residues" evidence="1">
    <location>
        <begin position="206"/>
        <end position="215"/>
    </location>
</feature>
<feature type="compositionally biased region" description="Polar residues" evidence="1">
    <location>
        <begin position="551"/>
        <end position="567"/>
    </location>
</feature>
<dbReference type="InterPro" id="IPR001611">
    <property type="entry name" value="Leu-rich_rpt"/>
</dbReference>
<keyword evidence="3" id="KW-1185">Reference proteome</keyword>
<feature type="compositionally biased region" description="Acidic residues" evidence="1">
    <location>
        <begin position="216"/>
        <end position="229"/>
    </location>
</feature>
<accession>A0ABP8V626</accession>
<sequence>MDSRIPKGLSVPSPLPKTKEGENSSLSETHRTADTSEKANLKSQYESYNAAFRNVKKWRVRSPEIPTKDKFSLYEWASEPKEQESIDDRCFCISWIDECFLEKETTLNLSGHFSVNIPPVLHRINWLRNLSLRSCQLAIIPDEIFQLLSLRFFDLVDNKIKSLSGLVLSLTKATIYLYDNPIDEEWKSSIKTTLTVLEEKPVIDFETDPLDKTSDEDSWVSEEEYEEERDLPFDRPGTSTQSPTDTIDSQAKEERSEQDVQALTGSRLYFPPKELAQSAFNGEAPSTFQAACLTECESLLSEFLQGTGMTLSSELQECLKDIKSEDLLKVTNLCRLIHEFLEDRESLNAANFKMIVFDIIGGSLLTHKGFYNEYRALSLEQRSPFEAVMAITRLSYNLEKRRMLRNSHHYTVFIHRKLADKRLLVLEDLSANLSKSKARKTEQSKEEEHQRFLSIKKELQDVFFFASHISELIFSTYDTRGRGIDLNPIINELYETKLYSEDIYHLDEWRILINSIPELRFSGNPPFSEEVYYELAENSIASYYSQLNQLNPSGPSTSTQQTISETVETYDLQHTAPPPAKKSRWDVESKTPP</sequence>
<dbReference type="PROSITE" id="PS51450">
    <property type="entry name" value="LRR"/>
    <property type="match status" value="1"/>
</dbReference>
<feature type="region of interest" description="Disordered" evidence="1">
    <location>
        <begin position="1"/>
        <end position="40"/>
    </location>
</feature>
<protein>
    <submittedName>
        <fullName evidence="2">Uncharacterized protein</fullName>
    </submittedName>
</protein>
<feature type="compositionally biased region" description="Basic and acidic residues" evidence="1">
    <location>
        <begin position="17"/>
        <end position="40"/>
    </location>
</feature>
<organism evidence="2 3">
    <name type="scientific">Kistimonas scapharcae</name>
    <dbReference type="NCBI Taxonomy" id="1036133"/>
    <lineage>
        <taxon>Bacteria</taxon>
        <taxon>Pseudomonadati</taxon>
        <taxon>Pseudomonadota</taxon>
        <taxon>Gammaproteobacteria</taxon>
        <taxon>Oceanospirillales</taxon>
        <taxon>Endozoicomonadaceae</taxon>
        <taxon>Kistimonas</taxon>
    </lineage>
</organism>
<dbReference type="EMBL" id="BAABFL010000391">
    <property type="protein sequence ID" value="GAA4650387.1"/>
    <property type="molecule type" value="Genomic_DNA"/>
</dbReference>
<evidence type="ECO:0000313" key="2">
    <source>
        <dbReference type="EMBL" id="GAA4650387.1"/>
    </source>
</evidence>
<comment type="caution">
    <text evidence="2">The sequence shown here is derived from an EMBL/GenBank/DDBJ whole genome shotgun (WGS) entry which is preliminary data.</text>
</comment>
<evidence type="ECO:0000256" key="1">
    <source>
        <dbReference type="SAM" id="MobiDB-lite"/>
    </source>
</evidence>
<feature type="compositionally biased region" description="Basic and acidic residues" evidence="1">
    <location>
        <begin position="583"/>
        <end position="593"/>
    </location>
</feature>
<feature type="region of interest" description="Disordered" evidence="1">
    <location>
        <begin position="206"/>
        <end position="258"/>
    </location>
</feature>
<feature type="region of interest" description="Disordered" evidence="1">
    <location>
        <begin position="551"/>
        <end position="593"/>
    </location>
</feature>
<dbReference type="InterPro" id="IPR032675">
    <property type="entry name" value="LRR_dom_sf"/>
</dbReference>